<gene>
    <name evidence="1" type="ORF">Q9L58_009232</name>
</gene>
<evidence type="ECO:0000313" key="1">
    <source>
        <dbReference type="EMBL" id="KAL0631880.1"/>
    </source>
</evidence>
<reference evidence="1 2" key="1">
    <citation type="submission" date="2024-02" db="EMBL/GenBank/DDBJ databases">
        <title>Discinaceae phylogenomics.</title>
        <authorList>
            <person name="Dirks A.C."/>
            <person name="James T.Y."/>
        </authorList>
    </citation>
    <scope>NUCLEOTIDE SEQUENCE [LARGE SCALE GENOMIC DNA]</scope>
    <source>
        <strain evidence="1 2">ACD0624</strain>
    </source>
</reference>
<dbReference type="Proteomes" id="UP001447188">
    <property type="component" value="Unassembled WGS sequence"/>
</dbReference>
<organism evidence="1 2">
    <name type="scientific">Discina gigas</name>
    <dbReference type="NCBI Taxonomy" id="1032678"/>
    <lineage>
        <taxon>Eukaryota</taxon>
        <taxon>Fungi</taxon>
        <taxon>Dikarya</taxon>
        <taxon>Ascomycota</taxon>
        <taxon>Pezizomycotina</taxon>
        <taxon>Pezizomycetes</taxon>
        <taxon>Pezizales</taxon>
        <taxon>Discinaceae</taxon>
        <taxon>Discina</taxon>
    </lineage>
</organism>
<keyword evidence="2" id="KW-1185">Reference proteome</keyword>
<accession>A0ABR3G7H6</accession>
<name>A0ABR3G7H6_9PEZI</name>
<protein>
    <submittedName>
        <fullName evidence="1">Uncharacterized protein</fullName>
    </submittedName>
</protein>
<dbReference type="EMBL" id="JBBBZM010000202">
    <property type="protein sequence ID" value="KAL0631880.1"/>
    <property type="molecule type" value="Genomic_DNA"/>
</dbReference>
<evidence type="ECO:0000313" key="2">
    <source>
        <dbReference type="Proteomes" id="UP001447188"/>
    </source>
</evidence>
<sequence>MVPKNILHRFTHYPPLKLAISQIDLDSSTVVTAGELQGFRKSWFESIEPLLKHIEQPAQAGVLLSAFEGTPTAPSTAYGQTAQLPALHVTTSSSLWKFVEDIAALFPSIIFAQLHQTIGDTLVNYPGCQWRNRWIRKRLLKDLRSCATLLTAMRETVILKIVECEENERDQRLLVLDYVLQNVLQDSYQSVGTLIKRLSN</sequence>
<proteinExistence type="predicted"/>
<comment type="caution">
    <text evidence="1">The sequence shown here is derived from an EMBL/GenBank/DDBJ whole genome shotgun (WGS) entry which is preliminary data.</text>
</comment>